<feature type="region of interest" description="Disordered" evidence="1">
    <location>
        <begin position="612"/>
        <end position="648"/>
    </location>
</feature>
<dbReference type="PANTHER" id="PTHR47842">
    <property type="entry name" value="EXPRESSED PROTEIN"/>
    <property type="match status" value="1"/>
</dbReference>
<dbReference type="Proteomes" id="UP000053958">
    <property type="component" value="Unassembled WGS sequence"/>
</dbReference>
<evidence type="ECO:0000256" key="1">
    <source>
        <dbReference type="SAM" id="MobiDB-lite"/>
    </source>
</evidence>
<dbReference type="PANTHER" id="PTHR47842:SF1">
    <property type="entry name" value="DUF676 DOMAIN-CONTAINING PROTEIN"/>
    <property type="match status" value="1"/>
</dbReference>
<evidence type="ECO:0000313" key="3">
    <source>
        <dbReference type="EMBL" id="KKA18793.1"/>
    </source>
</evidence>
<feature type="region of interest" description="Disordered" evidence="1">
    <location>
        <begin position="412"/>
        <end position="440"/>
    </location>
</feature>
<feature type="region of interest" description="Disordered" evidence="1">
    <location>
        <begin position="699"/>
        <end position="742"/>
    </location>
</feature>
<dbReference type="Gene3D" id="3.40.50.1820">
    <property type="entry name" value="alpha/beta hydrolase"/>
    <property type="match status" value="1"/>
</dbReference>
<evidence type="ECO:0000259" key="2">
    <source>
        <dbReference type="Pfam" id="PF12697"/>
    </source>
</evidence>
<evidence type="ECO:0000313" key="4">
    <source>
        <dbReference type="Proteomes" id="UP000053958"/>
    </source>
</evidence>
<feature type="region of interest" description="Disordered" evidence="1">
    <location>
        <begin position="559"/>
        <end position="578"/>
    </location>
</feature>
<dbReference type="InterPro" id="IPR029058">
    <property type="entry name" value="AB_hydrolase_fold"/>
</dbReference>
<feature type="domain" description="AB hydrolase-1" evidence="2">
    <location>
        <begin position="7"/>
        <end position="152"/>
    </location>
</feature>
<dbReference type="STRING" id="1408163.A0A0F4YME7"/>
<dbReference type="AlphaFoldDB" id="A0A0F4YME7"/>
<dbReference type="EMBL" id="LASV01000419">
    <property type="protein sequence ID" value="KKA18793.1"/>
    <property type="molecule type" value="Genomic_DNA"/>
</dbReference>
<dbReference type="OrthoDB" id="442243at2759"/>
<feature type="region of interest" description="Disordered" evidence="1">
    <location>
        <begin position="189"/>
        <end position="216"/>
    </location>
</feature>
<keyword evidence="4" id="KW-1185">Reference proteome</keyword>
<dbReference type="RefSeq" id="XP_013325405.1">
    <property type="nucleotide sequence ID" value="XM_013469951.1"/>
</dbReference>
<comment type="caution">
    <text evidence="3">The sequence shown here is derived from an EMBL/GenBank/DDBJ whole genome shotgun (WGS) entry which is preliminary data.</text>
</comment>
<proteinExistence type="predicted"/>
<feature type="compositionally biased region" description="Basic and acidic residues" evidence="1">
    <location>
        <begin position="733"/>
        <end position="742"/>
    </location>
</feature>
<feature type="compositionally biased region" description="Basic and acidic residues" evidence="1">
    <location>
        <begin position="633"/>
        <end position="648"/>
    </location>
</feature>
<dbReference type="GeneID" id="25319536"/>
<gene>
    <name evidence="3" type="ORF">T310_7260</name>
</gene>
<sequence>MKKTLLLVFVHGFRGGNDTFGNFPEQLVALVSHALPNIDVLALTYPKYETRGELKDCVARFREWLQDKVIDLEVANQTPSPTIDPSVHVILLGHSMGGIVGAETLLLLASERPLPPPSGRSVESAPFFMFPHIQGLVAFDTPFLGIAPGVVSRGAQEHYKAVSTAYNALSEVAGLLGIGGNKSTSRTAATASTQKASTPLALPAATGDSTSDDAAATPSWQRWGRYAMFAGAAGAVAAGGAAALYSQRDRITAGWSWVTSHLEFVGCLARPADLRKRVASLTDLHKDREIGCVNFYTCLGKAASSSAASSGSTTGQKRASSSSSSFILRLPQSKTRTFCQLPEDFDRNDAAITTESGLRWIAATNDKARDETTAHTTMFTPRDNPSYFKLAHDTADTIVKWVDEGWYASATRPHQHRHENGGGGRRRKTINQGPPRNDKQIIEVDNKGFMEADDVVVTGLAWPGLDWTDYLTYIIYRRVHVCTSMLKGSARFKKKKEDRSRNFISSCDRPWSSFGSAYWERTPMRCRDHHDSQEIAECREEQTVQVVLHVFTNGLTKGVEEHLPDDKDEHTESNVAQRPPVLERVHHQQDLHANVDSKADGVEDVDYHKHADSIRWTQAPQSLESEQGDDEGYGEHAQRTKPQEPDRKSRAILIELEAHKSVDQKTCTKRRRQSILRCGEVGERATSGRDDTCIQNERAHSQEHHFGKMPAEPWIDDGGPTKEHSGRGVLRQIDSKSPKPMA</sequence>
<organism evidence="3 4">
    <name type="scientific">Rasamsonia emersonii (strain ATCC 16479 / CBS 393.64 / IMI 116815)</name>
    <dbReference type="NCBI Taxonomy" id="1408163"/>
    <lineage>
        <taxon>Eukaryota</taxon>
        <taxon>Fungi</taxon>
        <taxon>Dikarya</taxon>
        <taxon>Ascomycota</taxon>
        <taxon>Pezizomycotina</taxon>
        <taxon>Eurotiomycetes</taxon>
        <taxon>Eurotiomycetidae</taxon>
        <taxon>Eurotiales</taxon>
        <taxon>Trichocomaceae</taxon>
        <taxon>Rasamsonia</taxon>
    </lineage>
</organism>
<name>A0A0F4YME7_RASE3</name>
<protein>
    <recommendedName>
        <fullName evidence="2">AB hydrolase-1 domain-containing protein</fullName>
    </recommendedName>
</protein>
<reference evidence="3 4" key="1">
    <citation type="submission" date="2015-04" db="EMBL/GenBank/DDBJ databases">
        <authorList>
            <person name="Heijne W.H."/>
            <person name="Fedorova N.D."/>
            <person name="Nierman W.C."/>
            <person name="Vollebregt A.W."/>
            <person name="Zhao Z."/>
            <person name="Wu L."/>
            <person name="Kumar M."/>
            <person name="Stam H."/>
            <person name="van den Berg M.A."/>
            <person name="Pel H.J."/>
        </authorList>
    </citation>
    <scope>NUCLEOTIDE SEQUENCE [LARGE SCALE GENOMIC DNA]</scope>
    <source>
        <strain evidence="3 4">CBS 393.64</strain>
    </source>
</reference>
<dbReference type="Pfam" id="PF12697">
    <property type="entry name" value="Abhydrolase_6"/>
    <property type="match status" value="1"/>
</dbReference>
<accession>A0A0F4YME7</accession>
<feature type="compositionally biased region" description="Polar residues" evidence="1">
    <location>
        <begin position="615"/>
        <end position="625"/>
    </location>
</feature>
<feature type="compositionally biased region" description="Basic and acidic residues" evidence="1">
    <location>
        <begin position="559"/>
        <end position="572"/>
    </location>
</feature>
<dbReference type="InterPro" id="IPR000073">
    <property type="entry name" value="AB_hydrolase_1"/>
</dbReference>
<dbReference type="SUPFAM" id="SSF53474">
    <property type="entry name" value="alpha/beta-Hydrolases"/>
    <property type="match status" value="1"/>
</dbReference>